<proteinExistence type="predicted"/>
<dbReference type="Gene3D" id="3.90.550.10">
    <property type="entry name" value="Spore Coat Polysaccharide Biosynthesis Protein SpsA, Chain A"/>
    <property type="match status" value="1"/>
</dbReference>
<dbReference type="Pfam" id="PF01501">
    <property type="entry name" value="Glyco_transf_8"/>
    <property type="match status" value="1"/>
</dbReference>
<organism evidence="4 5">
    <name type="scientific">Hufsiella ginkgonis</name>
    <dbReference type="NCBI Taxonomy" id="2695274"/>
    <lineage>
        <taxon>Bacteria</taxon>
        <taxon>Pseudomonadati</taxon>
        <taxon>Bacteroidota</taxon>
        <taxon>Sphingobacteriia</taxon>
        <taxon>Sphingobacteriales</taxon>
        <taxon>Sphingobacteriaceae</taxon>
        <taxon>Hufsiella</taxon>
    </lineage>
</organism>
<dbReference type="GO" id="GO:0046872">
    <property type="term" value="F:metal ion binding"/>
    <property type="evidence" value="ECO:0007669"/>
    <property type="project" value="UniProtKB-KW"/>
</dbReference>
<dbReference type="PANTHER" id="PTHR13778:SF47">
    <property type="entry name" value="LIPOPOLYSACCHARIDE 1,3-GALACTOSYLTRANSFERASE"/>
    <property type="match status" value="1"/>
</dbReference>
<dbReference type="InterPro" id="IPR002495">
    <property type="entry name" value="Glyco_trans_8"/>
</dbReference>
<evidence type="ECO:0000313" key="4">
    <source>
        <dbReference type="EMBL" id="MXV16169.1"/>
    </source>
</evidence>
<gene>
    <name evidence="4" type="ORF">GS398_12710</name>
</gene>
<dbReference type="SUPFAM" id="SSF53448">
    <property type="entry name" value="Nucleotide-diphospho-sugar transferases"/>
    <property type="match status" value="1"/>
</dbReference>
<dbReference type="EMBL" id="WVHS01000003">
    <property type="protein sequence ID" value="MXV16169.1"/>
    <property type="molecule type" value="Genomic_DNA"/>
</dbReference>
<name>A0A7K1XZL9_9SPHI</name>
<sequence length="292" mass="33877">MEEIGRITIVTVCDNQYVRFLAALIVSLQANHHSGEPIDLYVIEDKISKENKAKLAGSINREMVSVTWMKMSDVIASASDLPMDDSTFPLNIYVRLFIPWFIPSDITKVLYLDVDMIVVKDVSELWTIDLEGKVIGGVPDRAQVVSNPWGGIRNYKELGLDEQTKYFNSGMLLMDPVQWREQDITAKVIRAVNENLPSVTFPDQYGLNVVFADQWKEIDHRWNCYANSEDPDPFIIHFIGVKPIYKSYKYNKDYQAQFYRYLGLTNWKNDKPIGEFSRYLKKMYNKLSKKFK</sequence>
<evidence type="ECO:0000256" key="1">
    <source>
        <dbReference type="ARBA" id="ARBA00022676"/>
    </source>
</evidence>
<keyword evidence="5" id="KW-1185">Reference proteome</keyword>
<keyword evidence="1" id="KW-0328">Glycosyltransferase</keyword>
<dbReference type="InterPro" id="IPR029044">
    <property type="entry name" value="Nucleotide-diphossugar_trans"/>
</dbReference>
<keyword evidence="3" id="KW-0479">Metal-binding</keyword>
<evidence type="ECO:0000313" key="5">
    <source>
        <dbReference type="Proteomes" id="UP000451233"/>
    </source>
</evidence>
<dbReference type="RefSeq" id="WP_160907185.1">
    <property type="nucleotide sequence ID" value="NZ_WVHS01000003.1"/>
</dbReference>
<dbReference type="AlphaFoldDB" id="A0A7K1XZL9"/>
<reference evidence="4 5" key="1">
    <citation type="submission" date="2019-11" db="EMBL/GenBank/DDBJ databases">
        <title>Pedobacter sp. HMF7056 Genome sequencing and assembly.</title>
        <authorList>
            <person name="Kang H."/>
            <person name="Kim H."/>
            <person name="Joh K."/>
        </authorList>
    </citation>
    <scope>NUCLEOTIDE SEQUENCE [LARGE SCALE GENOMIC DNA]</scope>
    <source>
        <strain evidence="4 5">HMF7056</strain>
    </source>
</reference>
<evidence type="ECO:0000256" key="3">
    <source>
        <dbReference type="ARBA" id="ARBA00022723"/>
    </source>
</evidence>
<protein>
    <submittedName>
        <fullName evidence="4">Glycosyltransferase family 8 protein</fullName>
    </submittedName>
</protein>
<dbReference type="PANTHER" id="PTHR13778">
    <property type="entry name" value="GLYCOSYLTRANSFERASE 8 DOMAIN-CONTAINING PROTEIN"/>
    <property type="match status" value="1"/>
</dbReference>
<dbReference type="Proteomes" id="UP000451233">
    <property type="component" value="Unassembled WGS sequence"/>
</dbReference>
<keyword evidence="2 4" id="KW-0808">Transferase</keyword>
<dbReference type="GO" id="GO:0016757">
    <property type="term" value="F:glycosyltransferase activity"/>
    <property type="evidence" value="ECO:0007669"/>
    <property type="project" value="UniProtKB-KW"/>
</dbReference>
<evidence type="ECO:0000256" key="2">
    <source>
        <dbReference type="ARBA" id="ARBA00022679"/>
    </source>
</evidence>
<dbReference type="InterPro" id="IPR050748">
    <property type="entry name" value="Glycosyltrans_8_dom-fam"/>
</dbReference>
<accession>A0A7K1XZL9</accession>
<dbReference type="CDD" id="cd04194">
    <property type="entry name" value="GT8_A4GalT_like"/>
    <property type="match status" value="1"/>
</dbReference>
<comment type="caution">
    <text evidence="4">The sequence shown here is derived from an EMBL/GenBank/DDBJ whole genome shotgun (WGS) entry which is preliminary data.</text>
</comment>